<dbReference type="EMBL" id="MU275860">
    <property type="protein sequence ID" value="KAI0050602.1"/>
    <property type="molecule type" value="Genomic_DNA"/>
</dbReference>
<evidence type="ECO:0000313" key="1">
    <source>
        <dbReference type="EMBL" id="KAI0050602.1"/>
    </source>
</evidence>
<comment type="caution">
    <text evidence="1">The sequence shown here is derived from an EMBL/GenBank/DDBJ whole genome shotgun (WGS) entry which is preliminary data.</text>
</comment>
<keyword evidence="2" id="KW-1185">Reference proteome</keyword>
<reference evidence="1" key="2">
    <citation type="journal article" date="2022" name="New Phytol.">
        <title>Evolutionary transition to the ectomycorrhizal habit in the genomes of a hyperdiverse lineage of mushroom-forming fungi.</title>
        <authorList>
            <person name="Looney B."/>
            <person name="Miyauchi S."/>
            <person name="Morin E."/>
            <person name="Drula E."/>
            <person name="Courty P.E."/>
            <person name="Kohler A."/>
            <person name="Kuo A."/>
            <person name="LaButti K."/>
            <person name="Pangilinan J."/>
            <person name="Lipzen A."/>
            <person name="Riley R."/>
            <person name="Andreopoulos W."/>
            <person name="He G."/>
            <person name="Johnson J."/>
            <person name="Nolan M."/>
            <person name="Tritt A."/>
            <person name="Barry K.W."/>
            <person name="Grigoriev I.V."/>
            <person name="Nagy L.G."/>
            <person name="Hibbett D."/>
            <person name="Henrissat B."/>
            <person name="Matheny P.B."/>
            <person name="Labbe J."/>
            <person name="Martin F.M."/>
        </authorList>
    </citation>
    <scope>NUCLEOTIDE SEQUENCE</scope>
    <source>
        <strain evidence="1">FP105234-sp</strain>
    </source>
</reference>
<accession>A0ACB8S390</accession>
<name>A0ACB8S390_9AGAM</name>
<dbReference type="Proteomes" id="UP000814033">
    <property type="component" value="Unassembled WGS sequence"/>
</dbReference>
<sequence>MQSVVRKLWTPAPGGGPDAQTSLAVDLHERAPFSSDLSMMFDEDTLDVHAHIHRLLDDHVYAHLTTDFHNWTNLHVYKVLSKGLVPISIIDRHSFAPQTDPLDNLLKTHFTVDPLHLEEKLTTEKDAAQLLKDCFQPKLTSKLDDVWVRGSQYEFNYEKSLVSPAYSALSHRAITNTPDPGFTGMLEQLPQSSREVVANIGMVNINVQEPEEVNYALRDFLDVRFSVDAVTSMAAREAIRDNPFRAPPLEEAHVSSPLQSLFRCASPPYVVPELEQPPVFPRSRLSGSRALPSEPRTANDPKSLADLPIMLSLIDVPSSDPDSPLQNTVIVNGWQAYAISSSPSSTPGLDDGTSDMDELFMPSPNPKLPPINRLMNAKMDEMLMPRETSLDGRQFLPEANGEGQSLAPFLGNLGLPGVVTSRPSSHGFSPSKALAQPPTAFTNDGENFEQYMRDLLACIPDDPMELVMREPLDEAEDYLMEVPKLPPPTEHCPSTLLPVDLASLVCKSSNNSTNPSSIDLSFIKPVKGFKSLNLELSWVPVKIKALPHSEVAQADSIGNATLIEAAGSSDEGIVAGLLAQSLCEESLLDQESDLDRLSTQLATSYSDEQAVAAMALCHFDTAAGLILTRDERRRAARLNGTDELHNDEGWDACETEHTASPSQKRQKMEVVDRDTATTSSELLRGTSVHALDRPLHHDLVQWSTPQCEAVNSIVNSHSSHRHHGRPLFADDVDNPAKTELFSPYTPPEPDLADYTDSFIPLSLDSAHPRSAAQSRSGGSADPTLLSAAPLQALQASVLEDTSSGVPGIYPMNDDDDAGSQYEPGAIVQTIPAKPNRHALSEFMQLRGRARYPEPLTLERPNFSFISSSSVEAAEDTFVQADVVPEEIVDRNTLFLPNIDSSPASLHRYLCSLDLAQSRALVRAFRSTQHSVDLVTRDYLDGADLVLDCDSAVIFFSLLSLPSQASTLKDRLESLSWRYHHLLVVFETYDGSRSSISTSKDAVRPSPFTLPVTKAVKRLRRDLCLAETYNTKRADTAIHFAFAESPHQAAAFARLTGDMAERTSGSAMWGDRSWLDYDEQEDEYQLAGVDGMNRFAAATILARVSLVEFLDMEASQRMEFGYLVGDERIVQLNSYIAQRSEAMRSSSESGD</sequence>
<protein>
    <submittedName>
        <fullName evidence="1">Uncharacterized protein</fullName>
    </submittedName>
</protein>
<reference evidence="1" key="1">
    <citation type="submission" date="2021-02" db="EMBL/GenBank/DDBJ databases">
        <authorList>
            <consortium name="DOE Joint Genome Institute"/>
            <person name="Ahrendt S."/>
            <person name="Looney B.P."/>
            <person name="Miyauchi S."/>
            <person name="Morin E."/>
            <person name="Drula E."/>
            <person name="Courty P.E."/>
            <person name="Chicoki N."/>
            <person name="Fauchery L."/>
            <person name="Kohler A."/>
            <person name="Kuo A."/>
            <person name="Labutti K."/>
            <person name="Pangilinan J."/>
            <person name="Lipzen A."/>
            <person name="Riley R."/>
            <person name="Andreopoulos W."/>
            <person name="He G."/>
            <person name="Johnson J."/>
            <person name="Barry K.W."/>
            <person name="Grigoriev I.V."/>
            <person name="Nagy L."/>
            <person name="Hibbett D."/>
            <person name="Henrissat B."/>
            <person name="Matheny P.B."/>
            <person name="Labbe J."/>
            <person name="Martin F."/>
        </authorList>
    </citation>
    <scope>NUCLEOTIDE SEQUENCE</scope>
    <source>
        <strain evidence="1">FP105234-sp</strain>
    </source>
</reference>
<gene>
    <name evidence="1" type="ORF">FA95DRAFT_1676626</name>
</gene>
<evidence type="ECO:0000313" key="2">
    <source>
        <dbReference type="Proteomes" id="UP000814033"/>
    </source>
</evidence>
<organism evidence="1 2">
    <name type="scientific">Auriscalpium vulgare</name>
    <dbReference type="NCBI Taxonomy" id="40419"/>
    <lineage>
        <taxon>Eukaryota</taxon>
        <taxon>Fungi</taxon>
        <taxon>Dikarya</taxon>
        <taxon>Basidiomycota</taxon>
        <taxon>Agaricomycotina</taxon>
        <taxon>Agaricomycetes</taxon>
        <taxon>Russulales</taxon>
        <taxon>Auriscalpiaceae</taxon>
        <taxon>Auriscalpium</taxon>
    </lineage>
</organism>
<proteinExistence type="predicted"/>